<keyword evidence="1" id="KW-0802">TPR repeat</keyword>
<dbReference type="InterPro" id="IPR011990">
    <property type="entry name" value="TPR-like_helical_dom_sf"/>
</dbReference>
<dbReference type="Pfam" id="PF13181">
    <property type="entry name" value="TPR_8"/>
    <property type="match status" value="2"/>
</dbReference>
<gene>
    <name evidence="2" type="ORF">CPAL_01410</name>
</gene>
<reference evidence="2 3" key="1">
    <citation type="submission" date="2018-03" db="EMBL/GenBank/DDBJ databases">
        <title>Genome sequence of Clostridium thermopalmarium DSM 5974.</title>
        <authorList>
            <person name="Poehlein A."/>
            <person name="Daniel R."/>
        </authorList>
    </citation>
    <scope>NUCLEOTIDE SEQUENCE [LARGE SCALE GENOMIC DNA]</scope>
    <source>
        <strain evidence="2 3">DSM 5974</strain>
    </source>
</reference>
<dbReference type="PROSITE" id="PS50005">
    <property type="entry name" value="TPR"/>
    <property type="match status" value="2"/>
</dbReference>
<comment type="caution">
    <text evidence="2">The sequence shown here is derived from an EMBL/GenBank/DDBJ whole genome shotgun (WGS) entry which is preliminary data.</text>
</comment>
<accession>A0A2T0AZ50</accession>
<evidence type="ECO:0000313" key="2">
    <source>
        <dbReference type="EMBL" id="PRR76470.1"/>
    </source>
</evidence>
<keyword evidence="3" id="KW-1185">Reference proteome</keyword>
<dbReference type="RefSeq" id="WP_106023867.1">
    <property type="nucleotide sequence ID" value="NZ_PVXN01000005.1"/>
</dbReference>
<dbReference type="SMART" id="SM00028">
    <property type="entry name" value="TPR"/>
    <property type="match status" value="2"/>
</dbReference>
<proteinExistence type="predicted"/>
<feature type="repeat" description="TPR" evidence="1">
    <location>
        <begin position="10"/>
        <end position="43"/>
    </location>
</feature>
<dbReference type="OrthoDB" id="1949098at2"/>
<name>A0A2T0AZ50_9CLOT</name>
<dbReference type="Proteomes" id="UP000239614">
    <property type="component" value="Unassembled WGS sequence"/>
</dbReference>
<organism evidence="2 3">
    <name type="scientific">Clostridium thermopalmarium DSM 5974</name>
    <dbReference type="NCBI Taxonomy" id="1121340"/>
    <lineage>
        <taxon>Bacteria</taxon>
        <taxon>Bacillati</taxon>
        <taxon>Bacillota</taxon>
        <taxon>Clostridia</taxon>
        <taxon>Eubacteriales</taxon>
        <taxon>Clostridiaceae</taxon>
        <taxon>Clostridium</taxon>
    </lineage>
</organism>
<dbReference type="AlphaFoldDB" id="A0A2T0AZ50"/>
<evidence type="ECO:0000313" key="3">
    <source>
        <dbReference type="Proteomes" id="UP000239614"/>
    </source>
</evidence>
<evidence type="ECO:0000256" key="1">
    <source>
        <dbReference type="PROSITE-ProRule" id="PRU00339"/>
    </source>
</evidence>
<dbReference type="EMBL" id="PVXN01000005">
    <property type="protein sequence ID" value="PRR76470.1"/>
    <property type="molecule type" value="Genomic_DNA"/>
</dbReference>
<sequence length="153" mass="17767">MANYINPMEPEIKYNIALLYFNEGRDEDAIKILKECIKLKDNIIKYHRTLGVVYLTNGKHDEGIKEVRTAFKLNENDILTLNNAGCYYAIYTNDLHRAYYNLKKAADGITSNTDEYTKNVIKKNYNDIKLVINKIEKGKPNDSIKVPDLRLLY</sequence>
<dbReference type="SUPFAM" id="SSF48452">
    <property type="entry name" value="TPR-like"/>
    <property type="match status" value="1"/>
</dbReference>
<protein>
    <submittedName>
        <fullName evidence="2">Photosystem I assembly protein Ycf3</fullName>
    </submittedName>
</protein>
<feature type="repeat" description="TPR" evidence="1">
    <location>
        <begin position="44"/>
        <end position="77"/>
    </location>
</feature>
<dbReference type="InterPro" id="IPR019734">
    <property type="entry name" value="TPR_rpt"/>
</dbReference>
<dbReference type="Gene3D" id="1.25.40.10">
    <property type="entry name" value="Tetratricopeptide repeat domain"/>
    <property type="match status" value="1"/>
</dbReference>